<proteinExistence type="predicted"/>
<comment type="caution">
    <text evidence="1">The sequence shown here is derived from an EMBL/GenBank/DDBJ whole genome shotgun (WGS) entry which is preliminary data.</text>
</comment>
<dbReference type="EMBL" id="MOOB01000068">
    <property type="protein sequence ID" value="OQE76312.1"/>
    <property type="molecule type" value="Genomic_DNA"/>
</dbReference>
<dbReference type="AlphaFoldDB" id="A0A1V6XME5"/>
<gene>
    <name evidence="1" type="ORF">PENNAL_c0068G01789</name>
</gene>
<reference evidence="2" key="1">
    <citation type="journal article" date="2017" name="Nat. Microbiol.">
        <title>Global analysis of biosynthetic gene clusters reveals vast potential of secondary metabolite production in Penicillium species.</title>
        <authorList>
            <person name="Nielsen J.C."/>
            <person name="Grijseels S."/>
            <person name="Prigent S."/>
            <person name="Ji B."/>
            <person name="Dainat J."/>
            <person name="Nielsen K.F."/>
            <person name="Frisvad J.C."/>
            <person name="Workman M."/>
            <person name="Nielsen J."/>
        </authorList>
    </citation>
    <scope>NUCLEOTIDE SEQUENCE [LARGE SCALE GENOMIC DNA]</scope>
    <source>
        <strain evidence="2">IBT 13039</strain>
    </source>
</reference>
<organism evidence="1 2">
    <name type="scientific">Penicillium nalgiovense</name>
    <dbReference type="NCBI Taxonomy" id="60175"/>
    <lineage>
        <taxon>Eukaryota</taxon>
        <taxon>Fungi</taxon>
        <taxon>Dikarya</taxon>
        <taxon>Ascomycota</taxon>
        <taxon>Pezizomycotina</taxon>
        <taxon>Eurotiomycetes</taxon>
        <taxon>Eurotiomycetidae</taxon>
        <taxon>Eurotiales</taxon>
        <taxon>Aspergillaceae</taxon>
        <taxon>Penicillium</taxon>
    </lineage>
</organism>
<keyword evidence="2" id="KW-1185">Reference proteome</keyword>
<protein>
    <submittedName>
        <fullName evidence="1">Uncharacterized protein</fullName>
    </submittedName>
</protein>
<feature type="non-terminal residue" evidence="1">
    <location>
        <position position="28"/>
    </location>
</feature>
<dbReference type="Proteomes" id="UP000191691">
    <property type="component" value="Unassembled WGS sequence"/>
</dbReference>
<name>A0A1V6XME5_PENNA</name>
<evidence type="ECO:0000313" key="2">
    <source>
        <dbReference type="Proteomes" id="UP000191691"/>
    </source>
</evidence>
<sequence>MIGIINPVTPFLSQETTADFARQCRFGV</sequence>
<accession>A0A1V6XME5</accession>
<evidence type="ECO:0000313" key="1">
    <source>
        <dbReference type="EMBL" id="OQE76312.1"/>
    </source>
</evidence>